<feature type="domain" description="Serine aminopeptidase S33" evidence="1">
    <location>
        <begin position="25"/>
        <end position="257"/>
    </location>
</feature>
<dbReference type="EC" id="3.1.1.5" evidence="2"/>
<name>A0A6F8ZJV6_9FIRM</name>
<keyword evidence="2" id="KW-0378">Hydrolase</keyword>
<proteinExistence type="predicted"/>
<dbReference type="InterPro" id="IPR051044">
    <property type="entry name" value="MAG_DAG_Lipase"/>
</dbReference>
<dbReference type="EC" id="3.1.1.23" evidence="2"/>
<dbReference type="GO" id="GO:0004622">
    <property type="term" value="F:phosphatidylcholine lysophospholipase activity"/>
    <property type="evidence" value="ECO:0007669"/>
    <property type="project" value="UniProtKB-EC"/>
</dbReference>
<dbReference type="GO" id="GO:0047372">
    <property type="term" value="F:monoacylglycerol lipase activity"/>
    <property type="evidence" value="ECO:0007669"/>
    <property type="project" value="UniProtKB-EC"/>
</dbReference>
<dbReference type="AlphaFoldDB" id="A0A6F8ZJV6"/>
<dbReference type="Pfam" id="PF12146">
    <property type="entry name" value="Hydrolase_4"/>
    <property type="match status" value="1"/>
</dbReference>
<dbReference type="InterPro" id="IPR022742">
    <property type="entry name" value="Hydrolase_4"/>
</dbReference>
<dbReference type="PANTHER" id="PTHR11614">
    <property type="entry name" value="PHOSPHOLIPASE-RELATED"/>
    <property type="match status" value="1"/>
</dbReference>
<evidence type="ECO:0000313" key="3">
    <source>
        <dbReference type="Proteomes" id="UP000503399"/>
    </source>
</evidence>
<dbReference type="InterPro" id="IPR029058">
    <property type="entry name" value="AB_hydrolase_fold"/>
</dbReference>
<accession>A0A6F8ZJV6</accession>
<dbReference type="Proteomes" id="UP000503399">
    <property type="component" value="Chromosome"/>
</dbReference>
<keyword evidence="3" id="KW-1185">Reference proteome</keyword>
<dbReference type="EMBL" id="LR778114">
    <property type="protein sequence ID" value="CAB1130161.1"/>
    <property type="molecule type" value="Genomic_DNA"/>
</dbReference>
<sequence>MQLEAELWEDRSPALFVRTFRPEVPEAAMVFIHASMVHSEYYMPWALALAERGTAVWLLDLRGHGRSGGPRGHVGSYREYLDDIRRALGRVRETMPGVPLYLGGESFGALLAFLTAGGPAGGDLQGLALCSPAFRLTMPLSPVLQHTVMAGSRVLPRLRPPRAMGLGEASRDRLLNRLVRTDPLLNRRYTLGFFAELLRAQCEAGRMASRVQLPVLAVLAGQDRITDVGGAREVLARVPARVHTVVYTQAWHSVVAEAPARVVQDFAAFVAHTRRPPWRRTEAALPAGRQGERMP</sequence>
<gene>
    <name evidence="2" type="ORF">R50_2672</name>
</gene>
<dbReference type="KEGG" id="hfv:R50_2672"/>
<evidence type="ECO:0000259" key="1">
    <source>
        <dbReference type="Pfam" id="PF12146"/>
    </source>
</evidence>
<reference evidence="2 3" key="1">
    <citation type="submission" date="2020-02" db="EMBL/GenBank/DDBJ databases">
        <authorList>
            <person name="Hogendoorn C."/>
        </authorList>
    </citation>
    <scope>NUCLEOTIDE SEQUENCE [LARGE SCALE GENOMIC DNA]</scope>
    <source>
        <strain evidence="2">R501</strain>
    </source>
</reference>
<protein>
    <submittedName>
        <fullName evidence="2">Putative Lysophospholipase</fullName>
        <ecNumber evidence="2">3.1.1.23</ecNumber>
        <ecNumber evidence="2">3.1.1.5</ecNumber>
    </submittedName>
</protein>
<dbReference type="SUPFAM" id="SSF53474">
    <property type="entry name" value="alpha/beta-Hydrolases"/>
    <property type="match status" value="1"/>
</dbReference>
<organism evidence="2 3">
    <name type="scientific">Candidatus Hydrogenisulfobacillus filiaventi</name>
    <dbReference type="NCBI Taxonomy" id="2707344"/>
    <lineage>
        <taxon>Bacteria</taxon>
        <taxon>Bacillati</taxon>
        <taxon>Bacillota</taxon>
        <taxon>Clostridia</taxon>
        <taxon>Eubacteriales</taxon>
        <taxon>Clostridiales Family XVII. Incertae Sedis</taxon>
        <taxon>Candidatus Hydrogenisulfobacillus</taxon>
    </lineage>
</organism>
<evidence type="ECO:0000313" key="2">
    <source>
        <dbReference type="EMBL" id="CAB1130161.1"/>
    </source>
</evidence>
<dbReference type="Gene3D" id="3.40.50.1820">
    <property type="entry name" value="alpha/beta hydrolase"/>
    <property type="match status" value="1"/>
</dbReference>